<evidence type="ECO:0000256" key="2">
    <source>
        <dbReference type="ARBA" id="ARBA00004651"/>
    </source>
</evidence>
<dbReference type="AlphaFoldDB" id="A0A940WSE2"/>
<feature type="domain" description="Histidine kinase" evidence="16">
    <location>
        <begin position="152"/>
        <end position="346"/>
    </location>
</feature>
<dbReference type="Gene3D" id="3.30.565.10">
    <property type="entry name" value="Histidine kinase-like ATPase, C-terminal domain"/>
    <property type="match status" value="1"/>
</dbReference>
<proteinExistence type="predicted"/>
<dbReference type="EMBL" id="JAGKSQ010000003">
    <property type="protein sequence ID" value="MBP3951436.1"/>
    <property type="molecule type" value="Genomic_DNA"/>
</dbReference>
<evidence type="ECO:0000259" key="16">
    <source>
        <dbReference type="PROSITE" id="PS50109"/>
    </source>
</evidence>
<dbReference type="PANTHER" id="PTHR24421">
    <property type="entry name" value="NITRATE/NITRITE SENSOR PROTEIN NARX-RELATED"/>
    <property type="match status" value="1"/>
</dbReference>
<feature type="transmembrane region" description="Helical" evidence="15">
    <location>
        <begin position="12"/>
        <end position="32"/>
    </location>
</feature>
<comment type="caution">
    <text evidence="18">The sequence shown here is derived from an EMBL/GenBank/DDBJ whole genome shotgun (WGS) entry which is preliminary data.</text>
</comment>
<dbReference type="PIRSF" id="PIRSF037431">
    <property type="entry name" value="STHK_LiaS"/>
    <property type="match status" value="1"/>
</dbReference>
<organism evidence="18 19">
    <name type="scientific">Halalkalibacter suaedae</name>
    <dbReference type="NCBI Taxonomy" id="2822140"/>
    <lineage>
        <taxon>Bacteria</taxon>
        <taxon>Bacillati</taxon>
        <taxon>Bacillota</taxon>
        <taxon>Bacilli</taxon>
        <taxon>Bacillales</taxon>
        <taxon>Bacillaceae</taxon>
        <taxon>Halalkalibacter</taxon>
    </lineage>
</organism>
<sequence>MKKRLARLQWQFIRHNVVATFLISFFILFLITYQDKRGLLLVIDLKLAGIPLLFWFLGVIIITGMISGYIQAVPLRRRIEQLVHAAARFERGSFSHHVVIEGDDEVTELAERMNRMAKNIEEQVASLQRLSAERAEMQDTVRKAAVTEERQRLARDLHDAVSQQLFAISMMTAATKLQLEERKDPATEQMAMVENMANLAQAEMRALLLHLRPAHLEGKNLKEGLQHLFNEMHKKYDISVQIHYEEDVFIPKGIEDQLFRMVQEAISNVLRHAKATQLEFQLKQTPQELKVKVIDDGIGFHENDLSQSSYGLETMRERMNEIGGTLHIVSVPNKGTQIEANIPITWGKNNDPNSTR</sequence>
<dbReference type="PANTHER" id="PTHR24421:SF37">
    <property type="entry name" value="SENSOR HISTIDINE KINASE NARS"/>
    <property type="match status" value="1"/>
</dbReference>
<feature type="domain" description="HAMP" evidence="17">
    <location>
        <begin position="75"/>
        <end position="125"/>
    </location>
</feature>
<dbReference type="GO" id="GO:0046983">
    <property type="term" value="F:protein dimerization activity"/>
    <property type="evidence" value="ECO:0007669"/>
    <property type="project" value="InterPro"/>
</dbReference>
<dbReference type="InterPro" id="IPR011712">
    <property type="entry name" value="Sig_transdc_His_kin_sub3_dim/P"/>
</dbReference>
<keyword evidence="14" id="KW-0175">Coiled coil</keyword>
<evidence type="ECO:0000313" key="18">
    <source>
        <dbReference type="EMBL" id="MBP3951436.1"/>
    </source>
</evidence>
<feature type="coiled-coil region" evidence="14">
    <location>
        <begin position="110"/>
        <end position="147"/>
    </location>
</feature>
<keyword evidence="9 13" id="KW-0067">ATP-binding</keyword>
<dbReference type="SMART" id="SM00387">
    <property type="entry name" value="HATPase_c"/>
    <property type="match status" value="1"/>
</dbReference>
<evidence type="ECO:0000256" key="8">
    <source>
        <dbReference type="ARBA" id="ARBA00022777"/>
    </source>
</evidence>
<dbReference type="CDD" id="cd16917">
    <property type="entry name" value="HATPase_UhpB-NarQ-NarX-like"/>
    <property type="match status" value="1"/>
</dbReference>
<evidence type="ECO:0000256" key="4">
    <source>
        <dbReference type="ARBA" id="ARBA00022553"/>
    </source>
</evidence>
<keyword evidence="5 13" id="KW-0808">Transferase</keyword>
<dbReference type="InterPro" id="IPR036890">
    <property type="entry name" value="HATPase_C_sf"/>
</dbReference>
<comment type="subcellular location">
    <subcellularLocation>
        <location evidence="2 13">Cell membrane</location>
        <topology evidence="2 13">Multi-pass membrane protein</topology>
    </subcellularLocation>
</comment>
<dbReference type="PROSITE" id="PS50885">
    <property type="entry name" value="HAMP"/>
    <property type="match status" value="1"/>
</dbReference>
<evidence type="ECO:0000259" key="17">
    <source>
        <dbReference type="PROSITE" id="PS50885"/>
    </source>
</evidence>
<dbReference type="PROSITE" id="PS50109">
    <property type="entry name" value="HIS_KIN"/>
    <property type="match status" value="1"/>
</dbReference>
<dbReference type="Gene3D" id="1.20.5.1930">
    <property type="match status" value="1"/>
</dbReference>
<dbReference type="Proteomes" id="UP000678228">
    <property type="component" value="Unassembled WGS sequence"/>
</dbReference>
<evidence type="ECO:0000256" key="14">
    <source>
        <dbReference type="SAM" id="Coils"/>
    </source>
</evidence>
<keyword evidence="4" id="KW-0597">Phosphoprotein</keyword>
<keyword evidence="10 15" id="KW-1133">Transmembrane helix</keyword>
<dbReference type="Pfam" id="PF02518">
    <property type="entry name" value="HATPase_c"/>
    <property type="match status" value="1"/>
</dbReference>
<keyword evidence="7 13" id="KW-0547">Nucleotide-binding</keyword>
<evidence type="ECO:0000256" key="5">
    <source>
        <dbReference type="ARBA" id="ARBA00022679"/>
    </source>
</evidence>
<evidence type="ECO:0000256" key="9">
    <source>
        <dbReference type="ARBA" id="ARBA00022840"/>
    </source>
</evidence>
<keyword evidence="11 13" id="KW-0902">Two-component regulatory system</keyword>
<dbReference type="Pfam" id="PF07730">
    <property type="entry name" value="HisKA_3"/>
    <property type="match status" value="1"/>
</dbReference>
<dbReference type="CDD" id="cd06225">
    <property type="entry name" value="HAMP"/>
    <property type="match status" value="1"/>
</dbReference>
<keyword evidence="12 13" id="KW-0472">Membrane</keyword>
<dbReference type="InterPro" id="IPR003594">
    <property type="entry name" value="HATPase_dom"/>
</dbReference>
<protein>
    <recommendedName>
        <fullName evidence="13">Sensor histidine kinase</fullName>
        <ecNumber evidence="13">2.7.13.3</ecNumber>
    </recommendedName>
</protein>
<evidence type="ECO:0000256" key="11">
    <source>
        <dbReference type="ARBA" id="ARBA00023012"/>
    </source>
</evidence>
<keyword evidence="3 13" id="KW-1003">Cell membrane</keyword>
<name>A0A940WSE2_9BACI</name>
<dbReference type="GO" id="GO:0005524">
    <property type="term" value="F:ATP binding"/>
    <property type="evidence" value="ECO:0007669"/>
    <property type="project" value="UniProtKB-UniRule"/>
</dbReference>
<dbReference type="GO" id="GO:0005886">
    <property type="term" value="C:plasma membrane"/>
    <property type="evidence" value="ECO:0007669"/>
    <property type="project" value="UniProtKB-SubCell"/>
</dbReference>
<keyword evidence="19" id="KW-1185">Reference proteome</keyword>
<evidence type="ECO:0000256" key="3">
    <source>
        <dbReference type="ARBA" id="ARBA00022475"/>
    </source>
</evidence>
<dbReference type="EC" id="2.7.13.3" evidence="13"/>
<dbReference type="SMART" id="SM00304">
    <property type="entry name" value="HAMP"/>
    <property type="match status" value="1"/>
</dbReference>
<dbReference type="RefSeq" id="WP_210597118.1">
    <property type="nucleotide sequence ID" value="NZ_JAGKSQ010000003.1"/>
</dbReference>
<evidence type="ECO:0000256" key="15">
    <source>
        <dbReference type="SAM" id="Phobius"/>
    </source>
</evidence>
<dbReference type="SUPFAM" id="SSF55874">
    <property type="entry name" value="ATPase domain of HSP90 chaperone/DNA topoisomerase II/histidine kinase"/>
    <property type="match status" value="1"/>
</dbReference>
<dbReference type="SUPFAM" id="SSF158472">
    <property type="entry name" value="HAMP domain-like"/>
    <property type="match status" value="1"/>
</dbReference>
<evidence type="ECO:0000256" key="13">
    <source>
        <dbReference type="PIRNR" id="PIRNR037431"/>
    </source>
</evidence>
<comment type="catalytic activity">
    <reaction evidence="1 13">
        <text>ATP + protein L-histidine = ADP + protein N-phospho-L-histidine.</text>
        <dbReference type="EC" id="2.7.13.3"/>
    </reaction>
</comment>
<dbReference type="InterPro" id="IPR005467">
    <property type="entry name" value="His_kinase_dom"/>
</dbReference>
<evidence type="ECO:0000256" key="12">
    <source>
        <dbReference type="ARBA" id="ARBA00023136"/>
    </source>
</evidence>
<dbReference type="Gene3D" id="6.10.340.10">
    <property type="match status" value="1"/>
</dbReference>
<evidence type="ECO:0000256" key="10">
    <source>
        <dbReference type="ARBA" id="ARBA00022989"/>
    </source>
</evidence>
<dbReference type="Pfam" id="PF00672">
    <property type="entry name" value="HAMP"/>
    <property type="match status" value="1"/>
</dbReference>
<gene>
    <name evidence="18" type="ORF">J7W16_09835</name>
</gene>
<evidence type="ECO:0000313" key="19">
    <source>
        <dbReference type="Proteomes" id="UP000678228"/>
    </source>
</evidence>
<evidence type="ECO:0000256" key="6">
    <source>
        <dbReference type="ARBA" id="ARBA00022692"/>
    </source>
</evidence>
<keyword evidence="6 15" id="KW-0812">Transmembrane</keyword>
<evidence type="ECO:0000256" key="7">
    <source>
        <dbReference type="ARBA" id="ARBA00022741"/>
    </source>
</evidence>
<accession>A0A940WSE2</accession>
<feature type="transmembrane region" description="Helical" evidence="15">
    <location>
        <begin position="52"/>
        <end position="70"/>
    </location>
</feature>
<dbReference type="InterPro" id="IPR050482">
    <property type="entry name" value="Sensor_HK_TwoCompSys"/>
</dbReference>
<dbReference type="InterPro" id="IPR003660">
    <property type="entry name" value="HAMP_dom"/>
</dbReference>
<evidence type="ECO:0000256" key="1">
    <source>
        <dbReference type="ARBA" id="ARBA00000085"/>
    </source>
</evidence>
<dbReference type="InterPro" id="IPR017202">
    <property type="entry name" value="LiaS/VraS"/>
</dbReference>
<keyword evidence="8 13" id="KW-0418">Kinase</keyword>
<reference evidence="18" key="1">
    <citation type="submission" date="2021-03" db="EMBL/GenBank/DDBJ databases">
        <title>Bacillus suaedae sp. nov., isolated from Suaeda aralocaspica.</title>
        <authorList>
            <person name="Lei R.F.R."/>
        </authorList>
    </citation>
    <scope>NUCLEOTIDE SEQUENCE</scope>
    <source>
        <strain evidence="18">YZJH907-2</strain>
    </source>
</reference>
<dbReference type="GO" id="GO:0000155">
    <property type="term" value="F:phosphorelay sensor kinase activity"/>
    <property type="evidence" value="ECO:0007669"/>
    <property type="project" value="UniProtKB-UniRule"/>
</dbReference>